<dbReference type="InterPro" id="IPR018759">
    <property type="entry name" value="BBP2_2"/>
</dbReference>
<gene>
    <name evidence="1" type="ORF">GCM10011614_09120</name>
</gene>
<evidence type="ECO:0000313" key="2">
    <source>
        <dbReference type="Proteomes" id="UP000648075"/>
    </source>
</evidence>
<proteinExistence type="predicted"/>
<evidence type="ECO:0000313" key="1">
    <source>
        <dbReference type="EMBL" id="GGY96478.1"/>
    </source>
</evidence>
<reference evidence="1" key="2">
    <citation type="submission" date="2020-09" db="EMBL/GenBank/DDBJ databases">
        <authorList>
            <person name="Sun Q."/>
            <person name="Kim S."/>
        </authorList>
    </citation>
    <scope>NUCLEOTIDE SEQUENCE</scope>
    <source>
        <strain evidence="1">KCTC 32255</strain>
    </source>
</reference>
<accession>A0A918PAS6</accession>
<dbReference type="Proteomes" id="UP000648075">
    <property type="component" value="Unassembled WGS sequence"/>
</dbReference>
<dbReference type="AlphaFoldDB" id="A0A918PAS6"/>
<protein>
    <recommendedName>
        <fullName evidence="3">Outer membrane beta-barrel protein</fullName>
    </recommendedName>
</protein>
<sequence length="462" mass="49522">MPGEMLHGQGVLALLSACLRGGSADGPALRVAVGRGVLCAFFGLGAVCLPQGAALAQVTSNILINPKVPDYMVPYQERSVPEQGDGDWAALGIRAGSFRVSPTASVGQSITSNAYATAKGTAAAFETIEADVKAQSEWARHSLALDAYRRIDFYVGHKDRKEDEWSLKASGDIDVTDADQISLDADLNRVVFNTLTSSDVTTTGAIVSMVYDHQAIGATRTFGAGRLLVQGERYHVNFLAKGLLPAASRTYRDHDIYQASVQGEYSFAPSFMVFSRFNYVKTDFGSTVSVSGSTQNSEGVRLIVGARKTIPGLGRATVAVAYSRRTHASPAFGPVSGLSAQARVEVFLSALTTIKGEIGNRIADTQLISTAATRDKYVQIGVDHALLRNFKLGADSRIVWQKGLIGSDPSKFLSIGFRGDYLASRRFVIAGRVSYTSRTYPQSVNRPGIKELTGGLTLTYRI</sequence>
<reference evidence="1" key="1">
    <citation type="journal article" date="2014" name="Int. J. Syst. Evol. Microbiol.">
        <title>Complete genome sequence of Corynebacterium casei LMG S-19264T (=DSM 44701T), isolated from a smear-ripened cheese.</title>
        <authorList>
            <consortium name="US DOE Joint Genome Institute (JGI-PGF)"/>
            <person name="Walter F."/>
            <person name="Albersmeier A."/>
            <person name="Kalinowski J."/>
            <person name="Ruckert C."/>
        </authorList>
    </citation>
    <scope>NUCLEOTIDE SEQUENCE</scope>
    <source>
        <strain evidence="1">KCTC 32255</strain>
    </source>
</reference>
<evidence type="ECO:0008006" key="3">
    <source>
        <dbReference type="Google" id="ProtNLM"/>
    </source>
</evidence>
<dbReference type="EMBL" id="BMZA01000002">
    <property type="protein sequence ID" value="GGY96478.1"/>
    <property type="molecule type" value="Genomic_DNA"/>
</dbReference>
<keyword evidence="2" id="KW-1185">Reference proteome</keyword>
<comment type="caution">
    <text evidence="1">The sequence shown here is derived from an EMBL/GenBank/DDBJ whole genome shotgun (WGS) entry which is preliminary data.</text>
</comment>
<organism evidence="1 2">
    <name type="scientific">Novosphingobium colocasiae</name>
    <dbReference type="NCBI Taxonomy" id="1256513"/>
    <lineage>
        <taxon>Bacteria</taxon>
        <taxon>Pseudomonadati</taxon>
        <taxon>Pseudomonadota</taxon>
        <taxon>Alphaproteobacteria</taxon>
        <taxon>Sphingomonadales</taxon>
        <taxon>Sphingomonadaceae</taxon>
        <taxon>Novosphingobium</taxon>
    </lineage>
</organism>
<name>A0A918PAS6_9SPHN</name>
<dbReference type="Pfam" id="PF10082">
    <property type="entry name" value="BBP2_2"/>
    <property type="match status" value="1"/>
</dbReference>